<keyword evidence="2" id="KW-1185">Reference proteome</keyword>
<dbReference type="PANTHER" id="PTHR47163:SF2">
    <property type="entry name" value="SI:DKEY-17M8.2"/>
    <property type="match status" value="1"/>
</dbReference>
<dbReference type="OrthoDB" id="125216at2759"/>
<evidence type="ECO:0000313" key="1">
    <source>
        <dbReference type="EMBL" id="CAB9531600.1"/>
    </source>
</evidence>
<dbReference type="PANTHER" id="PTHR47163">
    <property type="entry name" value="DDE_TNP_IS1595 DOMAIN-CONTAINING PROTEIN"/>
    <property type="match status" value="1"/>
</dbReference>
<reference evidence="1" key="1">
    <citation type="submission" date="2020-06" db="EMBL/GenBank/DDBJ databases">
        <authorList>
            <consortium name="Plant Systems Biology data submission"/>
        </authorList>
    </citation>
    <scope>NUCLEOTIDE SEQUENCE</scope>
    <source>
        <strain evidence="1">D6</strain>
    </source>
</reference>
<proteinExistence type="predicted"/>
<comment type="caution">
    <text evidence="1">The sequence shown here is derived from an EMBL/GenBank/DDBJ whole genome shotgun (WGS) entry which is preliminary data.</text>
</comment>
<accession>A0A9N8F3X8</accession>
<evidence type="ECO:0000313" key="2">
    <source>
        <dbReference type="Proteomes" id="UP001153069"/>
    </source>
</evidence>
<protein>
    <submittedName>
        <fullName evidence="1">Inherit from opiNOG: protein Hydra magnipapillata</fullName>
    </submittedName>
</protein>
<organism evidence="1 2">
    <name type="scientific">Seminavis robusta</name>
    <dbReference type="NCBI Taxonomy" id="568900"/>
    <lineage>
        <taxon>Eukaryota</taxon>
        <taxon>Sar</taxon>
        <taxon>Stramenopiles</taxon>
        <taxon>Ochrophyta</taxon>
        <taxon>Bacillariophyta</taxon>
        <taxon>Bacillariophyceae</taxon>
        <taxon>Bacillariophycidae</taxon>
        <taxon>Naviculales</taxon>
        <taxon>Naviculaceae</taxon>
        <taxon>Seminavis</taxon>
    </lineage>
</organism>
<dbReference type="InterPro" id="IPR053164">
    <property type="entry name" value="IS1016-like_transposase"/>
</dbReference>
<gene>
    <name evidence="1" type="ORF">SEMRO_3715_G350600.1</name>
</gene>
<dbReference type="AlphaFoldDB" id="A0A9N8F3X8"/>
<dbReference type="Proteomes" id="UP001153069">
    <property type="component" value="Unassembled WGS sequence"/>
</dbReference>
<sequence length="241" mass="26745">MPLVAAAAATAALEVDTNTYMDDLKNSNKLHSIPDFNTVNKLFSSNESAAKFLLAEGVISPPTVCPKCANPVKPDLKKGKVRCRNRNCRHDGEWQQSIYKGTFFEGFHSSKGALMLFCYHWLCGATDKQLAIYTGWGKQKIQLWSTYLHQVCCAVVLDEQGQIGGDGVVVEIDESKFGKRKYHRGHRVEGVWVFGGVELTPEMKVFAVAVPMRDSETLLPLIVKFIAPGSIIRSDCWPCGF</sequence>
<dbReference type="EMBL" id="CAICTM010003713">
    <property type="protein sequence ID" value="CAB9531600.1"/>
    <property type="molecule type" value="Genomic_DNA"/>
</dbReference>
<name>A0A9N8F3X8_9STRA</name>